<dbReference type="InterPro" id="IPR004911">
    <property type="entry name" value="Interferon-induced_GILT"/>
</dbReference>
<reference evidence="4 5" key="1">
    <citation type="submission" date="2018-11" db="EMBL/GenBank/DDBJ databases">
        <authorList>
            <consortium name="Pathogen Informatics"/>
        </authorList>
    </citation>
    <scope>NUCLEOTIDE SEQUENCE [LARGE SCALE GENOMIC DNA]</scope>
</reference>
<organism evidence="5 6">
    <name type="scientific">Heligmosomoides polygyrus</name>
    <name type="common">Parasitic roundworm</name>
    <dbReference type="NCBI Taxonomy" id="6339"/>
    <lineage>
        <taxon>Eukaryota</taxon>
        <taxon>Metazoa</taxon>
        <taxon>Ecdysozoa</taxon>
        <taxon>Nematoda</taxon>
        <taxon>Chromadorea</taxon>
        <taxon>Rhabditida</taxon>
        <taxon>Rhabditina</taxon>
        <taxon>Rhabditomorpha</taxon>
        <taxon>Strongyloidea</taxon>
        <taxon>Heligmosomidae</taxon>
        <taxon>Heligmosomoides</taxon>
    </lineage>
</organism>
<dbReference type="Pfam" id="PF03227">
    <property type="entry name" value="GILT"/>
    <property type="match status" value="1"/>
</dbReference>
<evidence type="ECO:0000313" key="5">
    <source>
        <dbReference type="Proteomes" id="UP000050761"/>
    </source>
</evidence>
<evidence type="ECO:0000256" key="2">
    <source>
        <dbReference type="ARBA" id="ARBA00023180"/>
    </source>
</evidence>
<dbReference type="PANTHER" id="PTHR13234:SF70">
    <property type="entry name" value="GILT-LIKE PROTEIN C02D5.2"/>
    <property type="match status" value="1"/>
</dbReference>
<dbReference type="EMBL" id="UZAH01031559">
    <property type="protein sequence ID" value="VDP16303.1"/>
    <property type="molecule type" value="Genomic_DNA"/>
</dbReference>
<evidence type="ECO:0000313" key="4">
    <source>
        <dbReference type="EMBL" id="VDP16303.1"/>
    </source>
</evidence>
<dbReference type="WBParaSite" id="HPBE_0001970701-mRNA-1">
    <property type="protein sequence ID" value="HPBE_0001970701-mRNA-1"/>
    <property type="gene ID" value="HPBE_0001970701"/>
</dbReference>
<keyword evidence="2" id="KW-0325">Glycoprotein</keyword>
<keyword evidence="5" id="KW-1185">Reference proteome</keyword>
<comment type="similarity">
    <text evidence="1">Belongs to the GILT family.</text>
</comment>
<keyword evidence="3" id="KW-0732">Signal</keyword>
<dbReference type="PANTHER" id="PTHR13234">
    <property type="entry name" value="GAMMA-INTERFERON INDUCIBLE LYSOSOMAL THIOL REDUCTASE GILT"/>
    <property type="match status" value="1"/>
</dbReference>
<reference evidence="6" key="2">
    <citation type="submission" date="2019-09" db="UniProtKB">
        <authorList>
            <consortium name="WormBaseParasite"/>
        </authorList>
    </citation>
    <scope>IDENTIFICATION</scope>
</reference>
<dbReference type="AlphaFoldDB" id="A0A183GC38"/>
<accession>A0A3P8F3A0</accession>
<name>A0A183GC38_HELPZ</name>
<feature type="chain" id="PRO_5044551979" evidence="3">
    <location>
        <begin position="20"/>
        <end position="206"/>
    </location>
</feature>
<protein>
    <submittedName>
        <fullName evidence="6">DUF19 domain-containing protein</fullName>
    </submittedName>
</protein>
<gene>
    <name evidence="4" type="ORF">HPBE_LOCUS19706</name>
</gene>
<dbReference type="OrthoDB" id="958254at2759"/>
<dbReference type="GO" id="GO:0016671">
    <property type="term" value="F:oxidoreductase activity, acting on a sulfur group of donors, disulfide as acceptor"/>
    <property type="evidence" value="ECO:0007669"/>
    <property type="project" value="InterPro"/>
</dbReference>
<dbReference type="Proteomes" id="UP000050761">
    <property type="component" value="Unassembled WGS sequence"/>
</dbReference>
<feature type="signal peptide" evidence="3">
    <location>
        <begin position="1"/>
        <end position="19"/>
    </location>
</feature>
<evidence type="ECO:0000313" key="6">
    <source>
        <dbReference type="WBParaSite" id="HPBE_0001970701-mRNA-1"/>
    </source>
</evidence>
<evidence type="ECO:0000256" key="1">
    <source>
        <dbReference type="ARBA" id="ARBA00005679"/>
    </source>
</evidence>
<sequence length="206" mass="23381">MLSFVPFIVMSILPAPVAAAVVTVNIVGESMCPDTSRFMDNQLMPVYQKYRNYLKINYHPFGPLKYAKCSRTADGIRCKCQHGPEECKKNSLQACIIHYFPDNYMETLACTQGYDDFDEVFGSCIASKYAPAMSQKIHTCATSDEGRGYVADHGDVVRRQISNELDWVPWISIGGRRVTEAEYDLEQVLCKKFFQPVPPECSNFRF</sequence>
<proteinExistence type="inferred from homology"/>
<accession>A0A183GC38</accession>
<evidence type="ECO:0000256" key="3">
    <source>
        <dbReference type="SAM" id="SignalP"/>
    </source>
</evidence>